<feature type="domain" description="FecR protein" evidence="2">
    <location>
        <begin position="201"/>
        <end position="297"/>
    </location>
</feature>
<evidence type="ECO:0000259" key="2">
    <source>
        <dbReference type="Pfam" id="PF04773"/>
    </source>
</evidence>
<dbReference type="FunFam" id="2.60.120.1440:FF:000001">
    <property type="entry name" value="Putative anti-sigma factor"/>
    <property type="match status" value="1"/>
</dbReference>
<dbReference type="AlphaFoldDB" id="A0A386HLF1"/>
<organism evidence="4 5">
    <name type="scientific">Arachidicoccus soli</name>
    <dbReference type="NCBI Taxonomy" id="2341117"/>
    <lineage>
        <taxon>Bacteria</taxon>
        <taxon>Pseudomonadati</taxon>
        <taxon>Bacteroidota</taxon>
        <taxon>Chitinophagia</taxon>
        <taxon>Chitinophagales</taxon>
        <taxon>Chitinophagaceae</taxon>
        <taxon>Arachidicoccus</taxon>
    </lineage>
</organism>
<evidence type="ECO:0000259" key="3">
    <source>
        <dbReference type="Pfam" id="PF16344"/>
    </source>
</evidence>
<feature type="domain" description="Protein FecR C-terminal" evidence="3">
    <location>
        <begin position="340"/>
        <end position="408"/>
    </location>
</feature>
<keyword evidence="1" id="KW-0472">Membrane</keyword>
<dbReference type="Gene3D" id="3.55.50.30">
    <property type="match status" value="1"/>
</dbReference>
<dbReference type="Pfam" id="PF04773">
    <property type="entry name" value="FecR"/>
    <property type="match status" value="1"/>
</dbReference>
<accession>A0A386HLF1</accession>
<dbReference type="InterPro" id="IPR006860">
    <property type="entry name" value="FecR"/>
</dbReference>
<keyword evidence="5" id="KW-1185">Reference proteome</keyword>
<dbReference type="KEGG" id="ark:D6B99_01755"/>
<dbReference type="RefSeq" id="WP_119984489.1">
    <property type="nucleotide sequence ID" value="NZ_CP032489.1"/>
</dbReference>
<evidence type="ECO:0000313" key="5">
    <source>
        <dbReference type="Proteomes" id="UP000266118"/>
    </source>
</evidence>
<evidence type="ECO:0000256" key="1">
    <source>
        <dbReference type="SAM" id="Phobius"/>
    </source>
</evidence>
<evidence type="ECO:0000313" key="4">
    <source>
        <dbReference type="EMBL" id="AYD46449.1"/>
    </source>
</evidence>
<gene>
    <name evidence="4" type="ORF">D6B99_01755</name>
</gene>
<keyword evidence="1" id="KW-1133">Transmembrane helix</keyword>
<dbReference type="EMBL" id="CP032489">
    <property type="protein sequence ID" value="AYD46449.1"/>
    <property type="molecule type" value="Genomic_DNA"/>
</dbReference>
<name>A0A386HLF1_9BACT</name>
<sequence>MNQLLHIQDLIHKVEEKTVTQQELDELLQWIDSEEGLQHAFWVCEQLGMSTDIYQTEYKDANNKNYANALANRVLSADKILSITQRKRKLLVQSIHKKYWPKMAAAVAACAIIAFSLWIYVSRSMQSNLQQVAKTSTNTAILPGGNKAILTLSNGKKIVLDSVSNGLLAKQGNINVLKLSSGQIVYKEAIKNVIETVHYNTMSTPRGGQYSIALPDGTKVWLNAASSITYPTMFSGNTRVVSITGEAYFEVAKNPNKPFIVKTPRDMQVQVLGTHFNINAYTDESTIKTTLLEGAVKVTSPHGLQRLVPGEQAQLAESGNLKLLKDVAVEDVVGWKEGIFDFNNADISSVMRQLSRWYDVDIHYEGSNIPTDLFSGIIRRDNSIQQVLKMLETTLRVNFAIKGKSIFVSS</sequence>
<dbReference type="GO" id="GO:0016989">
    <property type="term" value="F:sigma factor antagonist activity"/>
    <property type="evidence" value="ECO:0007669"/>
    <property type="project" value="TreeGrafter"/>
</dbReference>
<feature type="transmembrane region" description="Helical" evidence="1">
    <location>
        <begin position="103"/>
        <end position="121"/>
    </location>
</feature>
<dbReference type="Pfam" id="PF16344">
    <property type="entry name" value="FecR_C"/>
    <property type="match status" value="1"/>
</dbReference>
<dbReference type="InterPro" id="IPR032508">
    <property type="entry name" value="FecR_C"/>
</dbReference>
<dbReference type="Proteomes" id="UP000266118">
    <property type="component" value="Chromosome"/>
</dbReference>
<keyword evidence="1" id="KW-0812">Transmembrane</keyword>
<dbReference type="Gene3D" id="2.60.120.1440">
    <property type="match status" value="1"/>
</dbReference>
<reference evidence="4 5" key="1">
    <citation type="submission" date="2018-09" db="EMBL/GenBank/DDBJ databases">
        <title>Arachidicoccus sp. nov., a bacterium isolated from soil.</title>
        <authorList>
            <person name="Weon H.-Y."/>
            <person name="Kwon S.-W."/>
            <person name="Lee S.A."/>
        </authorList>
    </citation>
    <scope>NUCLEOTIDE SEQUENCE [LARGE SCALE GENOMIC DNA]</scope>
    <source>
        <strain evidence="4 5">KIS59-12</strain>
    </source>
</reference>
<proteinExistence type="predicted"/>
<dbReference type="InterPro" id="IPR012373">
    <property type="entry name" value="Ferrdict_sens_TM"/>
</dbReference>
<dbReference type="PANTHER" id="PTHR30273:SF2">
    <property type="entry name" value="PROTEIN FECR"/>
    <property type="match status" value="1"/>
</dbReference>
<dbReference type="PANTHER" id="PTHR30273">
    <property type="entry name" value="PERIPLASMIC SIGNAL SENSOR AND SIGMA FACTOR ACTIVATOR FECR-RELATED"/>
    <property type="match status" value="1"/>
</dbReference>
<dbReference type="OrthoDB" id="629393at2"/>
<protein>
    <submittedName>
        <fullName evidence="4">FecR family protein</fullName>
    </submittedName>
</protein>